<keyword evidence="1" id="KW-1133">Transmembrane helix</keyword>
<organism evidence="2 3">
    <name type="scientific">Xenopus laevis</name>
    <name type="common">African clawed frog</name>
    <dbReference type="NCBI Taxonomy" id="8355"/>
    <lineage>
        <taxon>Eukaryota</taxon>
        <taxon>Metazoa</taxon>
        <taxon>Chordata</taxon>
        <taxon>Craniata</taxon>
        <taxon>Vertebrata</taxon>
        <taxon>Euteleostomi</taxon>
        <taxon>Amphibia</taxon>
        <taxon>Batrachia</taxon>
        <taxon>Anura</taxon>
        <taxon>Pipoidea</taxon>
        <taxon>Pipidae</taxon>
        <taxon>Xenopodinae</taxon>
        <taxon>Xenopus</taxon>
        <taxon>Xenopus</taxon>
    </lineage>
</organism>
<keyword evidence="1" id="KW-0472">Membrane</keyword>
<sequence>MLCVRVCVYVYVCVYIQKGFRVTTLPAWTEAQNTFYSDASVTRNVNNISQDGAPSCGKSWYCYLLNVWVLLSAGFVYIKGQVTVYTTECDYGVSVYGNN</sequence>
<feature type="transmembrane region" description="Helical" evidence="1">
    <location>
        <begin position="60"/>
        <end position="78"/>
    </location>
</feature>
<reference evidence="3" key="1">
    <citation type="journal article" date="2016" name="Nature">
        <title>Genome evolution in the allotetraploid frog Xenopus laevis.</title>
        <authorList>
            <person name="Session A.M."/>
            <person name="Uno Y."/>
            <person name="Kwon T."/>
            <person name="Chapman J.A."/>
            <person name="Toyoda A."/>
            <person name="Takahashi S."/>
            <person name="Fukui A."/>
            <person name="Hikosaka A."/>
            <person name="Suzuki A."/>
            <person name="Kondo M."/>
            <person name="van Heeringen S.J."/>
            <person name="Quigley I."/>
            <person name="Heinz S."/>
            <person name="Ogino H."/>
            <person name="Ochi H."/>
            <person name="Hellsten U."/>
            <person name="Lyons J.B."/>
            <person name="Simakov O."/>
            <person name="Putnam N."/>
            <person name="Stites J."/>
            <person name="Kuroki Y."/>
            <person name="Tanaka T."/>
            <person name="Michiue T."/>
            <person name="Watanabe M."/>
            <person name="Bogdanovic O."/>
            <person name="Lister R."/>
            <person name="Georgiou G."/>
            <person name="Paranjpe S.S."/>
            <person name="van Kruijsbergen I."/>
            <person name="Shu S."/>
            <person name="Carlson J."/>
            <person name="Kinoshita T."/>
            <person name="Ohta Y."/>
            <person name="Mawaribuchi S."/>
            <person name="Jenkins J."/>
            <person name="Grimwood J."/>
            <person name="Schmutz J."/>
            <person name="Mitros T."/>
            <person name="Mozaffari S.V."/>
            <person name="Suzuki Y."/>
            <person name="Haramoto Y."/>
            <person name="Yamamoto T.S."/>
            <person name="Takagi C."/>
            <person name="Heald R."/>
            <person name="Miller K."/>
            <person name="Haudenschild C."/>
            <person name="Kitzman J."/>
            <person name="Nakayama T."/>
            <person name="Izutsu Y."/>
            <person name="Robert J."/>
            <person name="Fortriede J."/>
            <person name="Burns K."/>
            <person name="Lotay V."/>
            <person name="Karimi K."/>
            <person name="Yasuoka Y."/>
            <person name="Dichmann D.S."/>
            <person name="Flajnik M.F."/>
            <person name="Houston D.W."/>
            <person name="Shendure J."/>
            <person name="DuPasquier L."/>
            <person name="Vize P.D."/>
            <person name="Zorn A.M."/>
            <person name="Ito M."/>
            <person name="Marcotte E.M."/>
            <person name="Wallingford J.B."/>
            <person name="Ito Y."/>
            <person name="Asashima M."/>
            <person name="Ueno N."/>
            <person name="Matsuda Y."/>
            <person name="Veenstra G.J."/>
            <person name="Fujiyama A."/>
            <person name="Harland R.M."/>
            <person name="Taira M."/>
            <person name="Rokhsar D.S."/>
        </authorList>
    </citation>
    <scope>NUCLEOTIDE SEQUENCE [LARGE SCALE GENOMIC DNA]</scope>
    <source>
        <strain evidence="3">J</strain>
    </source>
</reference>
<dbReference type="Proteomes" id="UP000694892">
    <property type="component" value="Chromosome 1L"/>
</dbReference>
<evidence type="ECO:0000256" key="1">
    <source>
        <dbReference type="SAM" id="Phobius"/>
    </source>
</evidence>
<proteinExistence type="predicted"/>
<protein>
    <submittedName>
        <fullName evidence="2">Uncharacterized protein</fullName>
    </submittedName>
</protein>
<gene>
    <name evidence="2" type="ORF">XELAEV_18005370mg</name>
</gene>
<dbReference type="EMBL" id="CM004466">
    <property type="protein sequence ID" value="OCT99588.1"/>
    <property type="molecule type" value="Genomic_DNA"/>
</dbReference>
<keyword evidence="1" id="KW-0812">Transmembrane</keyword>
<evidence type="ECO:0000313" key="2">
    <source>
        <dbReference type="EMBL" id="OCT99588.1"/>
    </source>
</evidence>
<dbReference type="AlphaFoldDB" id="A0A974I366"/>
<name>A0A974I366_XENLA</name>
<evidence type="ECO:0000313" key="3">
    <source>
        <dbReference type="Proteomes" id="UP000694892"/>
    </source>
</evidence>
<accession>A0A974I366</accession>